<dbReference type="Gene3D" id="3.10.450.50">
    <property type="match status" value="1"/>
</dbReference>
<dbReference type="AlphaFoldDB" id="A0A2T4UPM5"/>
<organism evidence="2 3">
    <name type="scientific">Rathayibacter caricis DSM 15933</name>
    <dbReference type="NCBI Taxonomy" id="1328867"/>
    <lineage>
        <taxon>Bacteria</taxon>
        <taxon>Bacillati</taxon>
        <taxon>Actinomycetota</taxon>
        <taxon>Actinomycetes</taxon>
        <taxon>Micrococcales</taxon>
        <taxon>Microbacteriaceae</taxon>
        <taxon>Rathayibacter</taxon>
    </lineage>
</organism>
<feature type="domain" description="SnoaL-like" evidence="1">
    <location>
        <begin position="7"/>
        <end position="140"/>
    </location>
</feature>
<name>A0A2T4UPM5_9MICO</name>
<gene>
    <name evidence="2" type="ORF">C1I63_00365</name>
</gene>
<comment type="caution">
    <text evidence="2">The sequence shown here is derived from an EMBL/GenBank/DDBJ whole genome shotgun (WGS) entry which is preliminary data.</text>
</comment>
<evidence type="ECO:0000313" key="3">
    <source>
        <dbReference type="Proteomes" id="UP000241085"/>
    </source>
</evidence>
<proteinExistence type="predicted"/>
<evidence type="ECO:0000259" key="1">
    <source>
        <dbReference type="Pfam" id="PF13577"/>
    </source>
</evidence>
<accession>A0A2T4UPM5</accession>
<dbReference type="InterPro" id="IPR032710">
    <property type="entry name" value="NTF2-like_dom_sf"/>
</dbReference>
<dbReference type="InterPro" id="IPR037401">
    <property type="entry name" value="SnoaL-like"/>
</dbReference>
<sequence>MDETLETLIDRVAIRELVDTYARGADRRDAVLEASVFADDGEVLLFSGDPETTEPVDTIRGRDALVRTFEGLIAQYDATTYLNGQSSVRFVTADAAEGETYCTALHLLREAGQRYLLTMSIRYLDRFERIDGRWRIAQRRLVIDWTDRSATAP</sequence>
<reference evidence="2 3" key="1">
    <citation type="submission" date="2018-03" db="EMBL/GenBank/DDBJ databases">
        <title>Bacteriophage NCPPB3778 and a type I-E CRISPR drive the evolution of the US Biological Select Agent, Rathayibacter toxicus.</title>
        <authorList>
            <person name="Davis E.W.II."/>
            <person name="Tabima J.F."/>
            <person name="Weisberg A.J."/>
            <person name="Dantas Lopes L."/>
            <person name="Wiseman M.S."/>
            <person name="Wiseman M.S."/>
            <person name="Pupko T."/>
            <person name="Belcher M.S."/>
            <person name="Sechler A.J."/>
            <person name="Tancos M.A."/>
            <person name="Schroeder B.K."/>
            <person name="Murray T.D."/>
            <person name="Luster D.G."/>
            <person name="Schneider W.L."/>
            <person name="Rogers E."/>
            <person name="Andreote F.D."/>
            <person name="Grunwald N.J."/>
            <person name="Putnam M.L."/>
            <person name="Chang J.H."/>
        </authorList>
    </citation>
    <scope>NUCLEOTIDE SEQUENCE [LARGE SCALE GENOMIC DNA]</scope>
    <source>
        <strain evidence="2 3">DSM 15933</strain>
    </source>
</reference>
<evidence type="ECO:0000313" key="2">
    <source>
        <dbReference type="EMBL" id="PTL71461.1"/>
    </source>
</evidence>
<dbReference type="Proteomes" id="UP000241085">
    <property type="component" value="Unassembled WGS sequence"/>
</dbReference>
<dbReference type="Pfam" id="PF13577">
    <property type="entry name" value="SnoaL_4"/>
    <property type="match status" value="1"/>
</dbReference>
<keyword evidence="3" id="KW-1185">Reference proteome</keyword>
<protein>
    <submittedName>
        <fullName evidence="2">Nuclear transport factor 2 family protein</fullName>
    </submittedName>
</protein>
<dbReference type="EMBL" id="PZPL01000001">
    <property type="protein sequence ID" value="PTL71461.1"/>
    <property type="molecule type" value="Genomic_DNA"/>
</dbReference>
<dbReference type="SUPFAM" id="SSF54427">
    <property type="entry name" value="NTF2-like"/>
    <property type="match status" value="1"/>
</dbReference>
<dbReference type="RefSeq" id="WP_107573338.1">
    <property type="nucleotide sequence ID" value="NZ_PZPL01000001.1"/>
</dbReference>